<protein>
    <submittedName>
        <fullName evidence="3">Uncharacterized protein</fullName>
    </submittedName>
</protein>
<name>A0AA88SSK3_TACVA</name>
<evidence type="ECO:0000313" key="4">
    <source>
        <dbReference type="Proteomes" id="UP001187315"/>
    </source>
</evidence>
<keyword evidence="2" id="KW-1133">Transmembrane helix</keyword>
<dbReference type="EMBL" id="JAVHJS010000009">
    <property type="protein sequence ID" value="KAK2848339.1"/>
    <property type="molecule type" value="Genomic_DNA"/>
</dbReference>
<organism evidence="3 4">
    <name type="scientific">Tachysurus vachellii</name>
    <name type="common">Darkbarbel catfish</name>
    <name type="synonym">Pelteobagrus vachellii</name>
    <dbReference type="NCBI Taxonomy" id="175792"/>
    <lineage>
        <taxon>Eukaryota</taxon>
        <taxon>Metazoa</taxon>
        <taxon>Chordata</taxon>
        <taxon>Craniata</taxon>
        <taxon>Vertebrata</taxon>
        <taxon>Euteleostomi</taxon>
        <taxon>Actinopterygii</taxon>
        <taxon>Neopterygii</taxon>
        <taxon>Teleostei</taxon>
        <taxon>Ostariophysi</taxon>
        <taxon>Siluriformes</taxon>
        <taxon>Bagridae</taxon>
        <taxon>Tachysurus</taxon>
    </lineage>
</organism>
<proteinExistence type="predicted"/>
<evidence type="ECO:0000313" key="3">
    <source>
        <dbReference type="EMBL" id="KAK2848339.1"/>
    </source>
</evidence>
<keyword evidence="4" id="KW-1185">Reference proteome</keyword>
<keyword evidence="2" id="KW-0812">Transmembrane</keyword>
<feature type="transmembrane region" description="Helical" evidence="2">
    <location>
        <begin position="61"/>
        <end position="83"/>
    </location>
</feature>
<comment type="caution">
    <text evidence="3">The sequence shown here is derived from an EMBL/GenBank/DDBJ whole genome shotgun (WGS) entry which is preliminary data.</text>
</comment>
<dbReference type="Proteomes" id="UP001187315">
    <property type="component" value="Unassembled WGS sequence"/>
</dbReference>
<feature type="region of interest" description="Disordered" evidence="1">
    <location>
        <begin position="1"/>
        <end position="52"/>
    </location>
</feature>
<sequence length="122" mass="13307">MLVNDGIKHKGRGYVSSSDPGCCHGQGEASPWRQRQRRQPQHRGSAVTAATQASSKDGSPVLLLLIFFLSSFLCLVSCFYLLIDGILLLAGKTERCHVTSEQSSPLNHPRGTDMGFTFSGHF</sequence>
<gene>
    <name evidence="3" type="ORF">Q7C36_010021</name>
</gene>
<reference evidence="3" key="1">
    <citation type="submission" date="2023-08" db="EMBL/GenBank/DDBJ databases">
        <title>Pelteobagrus vachellii genome.</title>
        <authorList>
            <person name="Liu H."/>
        </authorList>
    </citation>
    <scope>NUCLEOTIDE SEQUENCE</scope>
    <source>
        <strain evidence="3">PRFRI_2022a</strain>
        <tissue evidence="3">Muscle</tissue>
    </source>
</reference>
<evidence type="ECO:0000256" key="1">
    <source>
        <dbReference type="SAM" id="MobiDB-lite"/>
    </source>
</evidence>
<evidence type="ECO:0000256" key="2">
    <source>
        <dbReference type="SAM" id="Phobius"/>
    </source>
</evidence>
<dbReference type="AlphaFoldDB" id="A0AA88SSK3"/>
<keyword evidence="2" id="KW-0472">Membrane</keyword>
<accession>A0AA88SSK3</accession>